<comment type="caution">
    <text evidence="1">The sequence shown here is derived from an EMBL/GenBank/DDBJ whole genome shotgun (WGS) entry which is preliminary data.</text>
</comment>
<accession>A0A916IZR4</accession>
<name>A0A916IZR4_9BURK</name>
<dbReference type="EMBL" id="CAJPUY010000029">
    <property type="protein sequence ID" value="CAG2156505.1"/>
    <property type="molecule type" value="Genomic_DNA"/>
</dbReference>
<reference evidence="1" key="1">
    <citation type="submission" date="2021-03" db="EMBL/GenBank/DDBJ databases">
        <authorList>
            <person name="Peeters C."/>
        </authorList>
    </citation>
    <scope>NUCLEOTIDE SEQUENCE</scope>
    <source>
        <strain evidence="1">LMG 31506</strain>
    </source>
</reference>
<dbReference type="AlphaFoldDB" id="A0A916IZR4"/>
<evidence type="ECO:0000313" key="1">
    <source>
        <dbReference type="EMBL" id="CAG2156505.1"/>
    </source>
</evidence>
<dbReference type="RefSeq" id="WP_211950565.1">
    <property type="nucleotide sequence ID" value="NZ_CAJPUY010000029.1"/>
</dbReference>
<organism evidence="1 2">
    <name type="scientific">Cupriavidus yeoncheonensis</name>
    <dbReference type="NCBI Taxonomy" id="1462994"/>
    <lineage>
        <taxon>Bacteria</taxon>
        <taxon>Pseudomonadati</taxon>
        <taxon>Pseudomonadota</taxon>
        <taxon>Betaproteobacteria</taxon>
        <taxon>Burkholderiales</taxon>
        <taxon>Burkholderiaceae</taxon>
        <taxon>Cupriavidus</taxon>
    </lineage>
</organism>
<proteinExistence type="predicted"/>
<keyword evidence="2" id="KW-1185">Reference proteome</keyword>
<gene>
    <name evidence="1" type="ORF">LMG31506_05723</name>
</gene>
<sequence>MTSRDRSPEAWDRFYVLDERNEPREVADRREWSRWMEENDPVFRRTVLEASGSTVTTRFRGVSEAAPVDTPLFITRVAGMADPAENRSYGARSLQAALAQHERIVQALLHGERVRKDRE</sequence>
<evidence type="ECO:0000313" key="2">
    <source>
        <dbReference type="Proteomes" id="UP000672934"/>
    </source>
</evidence>
<dbReference type="Proteomes" id="UP000672934">
    <property type="component" value="Unassembled WGS sequence"/>
</dbReference>
<protein>
    <submittedName>
        <fullName evidence="1">Uncharacterized protein</fullName>
    </submittedName>
</protein>